<dbReference type="AlphaFoldDB" id="A0A934KJB1"/>
<dbReference type="RefSeq" id="WP_338180372.1">
    <property type="nucleotide sequence ID" value="NZ_JAEKNQ010000040.1"/>
</dbReference>
<accession>A0A934KJB1</accession>
<evidence type="ECO:0000313" key="3">
    <source>
        <dbReference type="Proteomes" id="UP000620075"/>
    </source>
</evidence>
<dbReference type="Proteomes" id="UP000620075">
    <property type="component" value="Unassembled WGS sequence"/>
</dbReference>
<organism evidence="2 3">
    <name type="scientific">Candidatus Dormiibacter inghamiae</name>
    <dbReference type="NCBI Taxonomy" id="3127013"/>
    <lineage>
        <taxon>Bacteria</taxon>
        <taxon>Bacillati</taxon>
        <taxon>Candidatus Dormiibacterota</taxon>
        <taxon>Candidatus Dormibacteria</taxon>
        <taxon>Candidatus Dormibacterales</taxon>
        <taxon>Candidatus Dormibacteraceae</taxon>
        <taxon>Candidatus Dormiibacter</taxon>
    </lineage>
</organism>
<protein>
    <submittedName>
        <fullName evidence="2">Uncharacterized protein</fullName>
    </submittedName>
</protein>
<feature type="region of interest" description="Disordered" evidence="1">
    <location>
        <begin position="31"/>
        <end position="103"/>
    </location>
</feature>
<evidence type="ECO:0000256" key="1">
    <source>
        <dbReference type="SAM" id="MobiDB-lite"/>
    </source>
</evidence>
<gene>
    <name evidence="2" type="ORF">JF888_11435</name>
</gene>
<sequence length="103" mass="10804">MFFDKRTILDHIHNLHGPDKAQEAAQQLPDQVDHEQHADLLQQHGVNPQDLMDKVGGAQGSGGLAEQAQGAFGGQGEAGGVVDNVREQGEGFLGGSNKPAGEP</sequence>
<evidence type="ECO:0000313" key="2">
    <source>
        <dbReference type="EMBL" id="MBJ7603788.1"/>
    </source>
</evidence>
<dbReference type="EMBL" id="JAEKNQ010000040">
    <property type="protein sequence ID" value="MBJ7603788.1"/>
    <property type="molecule type" value="Genomic_DNA"/>
</dbReference>
<reference evidence="2 3" key="1">
    <citation type="submission" date="2020-10" db="EMBL/GenBank/DDBJ databases">
        <title>Ca. Dormibacterota MAGs.</title>
        <authorList>
            <person name="Montgomery K."/>
        </authorList>
    </citation>
    <scope>NUCLEOTIDE SEQUENCE [LARGE SCALE GENOMIC DNA]</scope>
    <source>
        <strain evidence="2">SC8811_S16_3</strain>
    </source>
</reference>
<comment type="caution">
    <text evidence="2">The sequence shown here is derived from an EMBL/GenBank/DDBJ whole genome shotgun (WGS) entry which is preliminary data.</text>
</comment>
<name>A0A934KJB1_9BACT</name>
<proteinExistence type="predicted"/>